<dbReference type="Proteomes" id="UP000617628">
    <property type="component" value="Unassembled WGS sequence"/>
</dbReference>
<name>A0A934RWS3_9BACT</name>
<keyword evidence="1" id="KW-1133">Transmembrane helix</keyword>
<evidence type="ECO:0000313" key="3">
    <source>
        <dbReference type="Proteomes" id="UP000617628"/>
    </source>
</evidence>
<gene>
    <name evidence="2" type="ORF">JIN87_08555</name>
</gene>
<comment type="caution">
    <text evidence="2">The sequence shown here is derived from an EMBL/GenBank/DDBJ whole genome shotgun (WGS) entry which is preliminary data.</text>
</comment>
<dbReference type="AlphaFoldDB" id="A0A934RWS3"/>
<keyword evidence="1" id="KW-0812">Transmembrane</keyword>
<protein>
    <submittedName>
        <fullName evidence="2">Uncharacterized protein</fullName>
    </submittedName>
</protein>
<organism evidence="2 3">
    <name type="scientific">Pelagicoccus mobilis</name>
    <dbReference type="NCBI Taxonomy" id="415221"/>
    <lineage>
        <taxon>Bacteria</taxon>
        <taxon>Pseudomonadati</taxon>
        <taxon>Verrucomicrobiota</taxon>
        <taxon>Opitutia</taxon>
        <taxon>Puniceicoccales</taxon>
        <taxon>Pelagicoccaceae</taxon>
        <taxon>Pelagicoccus</taxon>
    </lineage>
</organism>
<proteinExistence type="predicted"/>
<feature type="transmembrane region" description="Helical" evidence="1">
    <location>
        <begin position="7"/>
        <end position="25"/>
    </location>
</feature>
<evidence type="ECO:0000256" key="1">
    <source>
        <dbReference type="SAM" id="Phobius"/>
    </source>
</evidence>
<sequence length="55" mass="6042">MKQLKTLIASALTLAILMYIAFLLGKSLESFVPPIMVWLLLAANGMKARIPKLTP</sequence>
<evidence type="ECO:0000313" key="2">
    <source>
        <dbReference type="EMBL" id="MBK1876915.1"/>
    </source>
</evidence>
<keyword evidence="3" id="KW-1185">Reference proteome</keyword>
<keyword evidence="1" id="KW-0472">Membrane</keyword>
<accession>A0A934RWS3</accession>
<reference evidence="2" key="1">
    <citation type="submission" date="2021-01" db="EMBL/GenBank/DDBJ databases">
        <title>Modified the classification status of verrucomicrobia.</title>
        <authorList>
            <person name="Feng X."/>
        </authorList>
    </citation>
    <scope>NUCLEOTIDE SEQUENCE</scope>
    <source>
        <strain evidence="2">KCTC 13126</strain>
    </source>
</reference>
<dbReference type="RefSeq" id="WP_200355131.1">
    <property type="nucleotide sequence ID" value="NZ_JAENIL010000013.1"/>
</dbReference>
<dbReference type="EMBL" id="JAENIL010000013">
    <property type="protein sequence ID" value="MBK1876915.1"/>
    <property type="molecule type" value="Genomic_DNA"/>
</dbReference>